<comment type="similarity">
    <text evidence="1">Belongs to the isocitrate and isopropylmalate dehydrogenases family.</text>
</comment>
<dbReference type="KEGG" id="rue:DT065_17100"/>
<dbReference type="GO" id="GO:0006099">
    <property type="term" value="P:tricarboxylic acid cycle"/>
    <property type="evidence" value="ECO:0007669"/>
    <property type="project" value="TreeGrafter"/>
</dbReference>
<keyword evidence="2" id="KW-0560">Oxidoreductase</keyword>
<name>A0A345C4B2_9BACI</name>
<dbReference type="Proteomes" id="UP000252100">
    <property type="component" value="Chromosome"/>
</dbReference>
<dbReference type="RefSeq" id="WP_114376403.1">
    <property type="nucleotide sequence ID" value="NZ_CP031092.1"/>
</dbReference>
<evidence type="ECO:0000256" key="2">
    <source>
        <dbReference type="ARBA" id="ARBA00023002"/>
    </source>
</evidence>
<dbReference type="GO" id="GO:0000287">
    <property type="term" value="F:magnesium ion binding"/>
    <property type="evidence" value="ECO:0007669"/>
    <property type="project" value="InterPro"/>
</dbReference>
<dbReference type="OrthoDB" id="9806254at2"/>
<dbReference type="AlphaFoldDB" id="A0A345C4B2"/>
<dbReference type="InterPro" id="IPR019818">
    <property type="entry name" value="IsoCit/isopropylmalate_DH_CS"/>
</dbReference>
<dbReference type="SUPFAM" id="SSF53659">
    <property type="entry name" value="Isocitrate/Isopropylmalate dehydrogenase-like"/>
    <property type="match status" value="1"/>
</dbReference>
<gene>
    <name evidence="4" type="ORF">DT065_17100</name>
</gene>
<dbReference type="InterPro" id="IPR024084">
    <property type="entry name" value="IsoPropMal-DH-like_dom"/>
</dbReference>
<organism evidence="4 5">
    <name type="scientific">Salicibibacter kimchii</name>
    <dbReference type="NCBI Taxonomy" id="2099786"/>
    <lineage>
        <taxon>Bacteria</taxon>
        <taxon>Bacillati</taxon>
        <taxon>Bacillota</taxon>
        <taxon>Bacilli</taxon>
        <taxon>Bacillales</taxon>
        <taxon>Bacillaceae</taxon>
        <taxon>Salicibibacter</taxon>
    </lineage>
</organism>
<dbReference type="PROSITE" id="PS00470">
    <property type="entry name" value="IDH_IMDH"/>
    <property type="match status" value="1"/>
</dbReference>
<dbReference type="PANTHER" id="PTHR11835">
    <property type="entry name" value="DECARBOXYLATING DEHYDROGENASES-ISOCITRATE, ISOPROPYLMALATE, TARTRATE"/>
    <property type="match status" value="1"/>
</dbReference>
<dbReference type="EMBL" id="CP031092">
    <property type="protein sequence ID" value="AXF58043.1"/>
    <property type="molecule type" value="Genomic_DNA"/>
</dbReference>
<reference evidence="4 5" key="1">
    <citation type="journal article" date="2018" name="J. Microbiol.">
        <title>Salicibibacter kimchii gen. nov., sp. nov., a moderately halophilic and alkalitolerant bacterium in the family Bacillaceae, isolated from kimchi.</title>
        <authorList>
            <person name="Jang J.Y."/>
            <person name="Oh Y.J."/>
            <person name="Lim S.K."/>
            <person name="Park H.K."/>
            <person name="Lee C."/>
            <person name="Kim J.Y."/>
            <person name="Lee M.A."/>
            <person name="Choi H.J."/>
        </authorList>
    </citation>
    <scope>NUCLEOTIDE SEQUENCE [LARGE SCALE GENOMIC DNA]</scope>
    <source>
        <strain evidence="4 5">NKC1-1</strain>
    </source>
</reference>
<evidence type="ECO:0000313" key="4">
    <source>
        <dbReference type="EMBL" id="AXF58043.1"/>
    </source>
</evidence>
<dbReference type="PANTHER" id="PTHR11835:SF34">
    <property type="entry name" value="ISOCITRATE DEHYDROGENASE [NAD] SUBUNIT ALPHA, MITOCHONDRIAL"/>
    <property type="match status" value="1"/>
</dbReference>
<protein>
    <submittedName>
        <fullName evidence="4">Isocitrate/isopropylmalate dehydrogenase family protein</fullName>
    </submittedName>
</protein>
<keyword evidence="5" id="KW-1185">Reference proteome</keyword>
<dbReference type="GO" id="GO:0051287">
    <property type="term" value="F:NAD binding"/>
    <property type="evidence" value="ECO:0007669"/>
    <property type="project" value="InterPro"/>
</dbReference>
<dbReference type="Pfam" id="PF00180">
    <property type="entry name" value="Iso_dh"/>
    <property type="match status" value="1"/>
</dbReference>
<evidence type="ECO:0000256" key="1">
    <source>
        <dbReference type="ARBA" id="ARBA00007769"/>
    </source>
</evidence>
<evidence type="ECO:0000259" key="3">
    <source>
        <dbReference type="SMART" id="SM01329"/>
    </source>
</evidence>
<dbReference type="Gene3D" id="3.40.718.10">
    <property type="entry name" value="Isopropylmalate Dehydrogenase"/>
    <property type="match status" value="1"/>
</dbReference>
<dbReference type="SMART" id="SM01329">
    <property type="entry name" value="Iso_dh"/>
    <property type="match status" value="1"/>
</dbReference>
<dbReference type="GO" id="GO:0004449">
    <property type="term" value="F:isocitrate dehydrogenase (NAD+) activity"/>
    <property type="evidence" value="ECO:0007669"/>
    <property type="project" value="TreeGrafter"/>
</dbReference>
<dbReference type="GO" id="GO:0006102">
    <property type="term" value="P:isocitrate metabolic process"/>
    <property type="evidence" value="ECO:0007669"/>
    <property type="project" value="TreeGrafter"/>
</dbReference>
<sequence>MAIYKIGVLEGDGIGGEIVPATTSILEAAAKQLGGITFEWGDFPIGWKAIEQHNDPIPNVTKEGLKDCHGWIMGPHDSAAYPESHKTVRNPSGELRHLFDLYANIRPAKTTPGTKSGVDHTDLVIFRENTEGFYADRNMYSGTGEWQITPEVVVSTGVFTKKAIERIAHAAFKMAMKRRKKVTVVHKANVIKLGSGLFLNTCHEVAEQYPEVVVDDYHIDAMAAHLVRRADAFDVIVTENMYGDILSDLAGELVGSLGLAPSINTNDHLVMAQAAHGSAPDIAGKNISNPIGIIQSATMMLNWLGERHNDRSLFDGARMIELALAEALQEGVCTLDLGGSETTSSFTEAIVNKIEKVVIP</sequence>
<proteinExistence type="inferred from homology"/>
<evidence type="ECO:0000313" key="5">
    <source>
        <dbReference type="Proteomes" id="UP000252100"/>
    </source>
</evidence>
<feature type="domain" description="Isopropylmalate dehydrogenase-like" evidence="3">
    <location>
        <begin position="5"/>
        <end position="350"/>
    </location>
</feature>
<accession>A0A345C4B2</accession>